<comment type="caution">
    <text evidence="3">The sequence shown here is derived from an EMBL/GenBank/DDBJ whole genome shotgun (WGS) entry which is preliminary data.</text>
</comment>
<dbReference type="PRINTS" id="PR00376">
    <property type="entry name" value="IL1BCENZYME"/>
</dbReference>
<dbReference type="InterPro" id="IPR015917">
    <property type="entry name" value="Pept_C14A"/>
</dbReference>
<dbReference type="InterPro" id="IPR029030">
    <property type="entry name" value="Caspase-like_dom_sf"/>
</dbReference>
<proteinExistence type="inferred from homology"/>
<dbReference type="SMART" id="SM00115">
    <property type="entry name" value="CASc"/>
    <property type="match status" value="1"/>
</dbReference>
<organism evidence="3 4">
    <name type="scientific">Argiope bruennichi</name>
    <name type="common">Wasp spider</name>
    <name type="synonym">Aranea bruennichi</name>
    <dbReference type="NCBI Taxonomy" id="94029"/>
    <lineage>
        <taxon>Eukaryota</taxon>
        <taxon>Metazoa</taxon>
        <taxon>Ecdysozoa</taxon>
        <taxon>Arthropoda</taxon>
        <taxon>Chelicerata</taxon>
        <taxon>Arachnida</taxon>
        <taxon>Araneae</taxon>
        <taxon>Araneomorphae</taxon>
        <taxon>Entelegynae</taxon>
        <taxon>Araneoidea</taxon>
        <taxon>Araneidae</taxon>
        <taxon>Argiope</taxon>
    </lineage>
</organism>
<dbReference type="InterPro" id="IPR002398">
    <property type="entry name" value="Pept_C14"/>
</dbReference>
<evidence type="ECO:0000313" key="4">
    <source>
        <dbReference type="Proteomes" id="UP000807504"/>
    </source>
</evidence>
<reference evidence="3" key="2">
    <citation type="submission" date="2020-06" db="EMBL/GenBank/DDBJ databases">
        <authorList>
            <person name="Sheffer M."/>
        </authorList>
    </citation>
    <scope>NUCLEOTIDE SEQUENCE</scope>
</reference>
<dbReference type="GO" id="GO:0006508">
    <property type="term" value="P:proteolysis"/>
    <property type="evidence" value="ECO:0007669"/>
    <property type="project" value="InterPro"/>
</dbReference>
<comment type="similarity">
    <text evidence="1">Belongs to the peptidase C14A family.</text>
</comment>
<evidence type="ECO:0000313" key="3">
    <source>
        <dbReference type="EMBL" id="KAF8796287.1"/>
    </source>
</evidence>
<dbReference type="AlphaFoldDB" id="A0A8T0FYU8"/>
<dbReference type="PROSITE" id="PS50208">
    <property type="entry name" value="CASPASE_P20"/>
    <property type="match status" value="2"/>
</dbReference>
<dbReference type="InterPro" id="IPR001309">
    <property type="entry name" value="Pept_C14_p20"/>
</dbReference>
<dbReference type="PANTHER" id="PTHR10454">
    <property type="entry name" value="CASPASE"/>
    <property type="match status" value="1"/>
</dbReference>
<feature type="domain" description="Caspase family p20" evidence="2">
    <location>
        <begin position="48"/>
        <end position="159"/>
    </location>
</feature>
<dbReference type="InterPro" id="IPR011600">
    <property type="entry name" value="Pept_C14_caspase"/>
</dbReference>
<evidence type="ECO:0000259" key="2">
    <source>
        <dbReference type="PROSITE" id="PS50208"/>
    </source>
</evidence>
<dbReference type="EMBL" id="JABXBU010000001">
    <property type="protein sequence ID" value="KAF8796287.1"/>
    <property type="molecule type" value="Genomic_DNA"/>
</dbReference>
<accession>A0A8T0FYU8</accession>
<gene>
    <name evidence="3" type="ORF">HNY73_000680</name>
</gene>
<protein>
    <submittedName>
        <fullName evidence="3">Caspase-3 like protein</fullName>
    </submittedName>
</protein>
<sequence length="464" mass="53844">MSSDETDVARLGRRLSAVVYDQFFDASPPERRADQLRTEPKIGDCHIFDYQKFRNPRLGSEKDVERLYYDFHELNFNVHRDYKDLNKQQTLDALKLAAERSNKEHKYFVCCFLSHGKLGVLQLQNDDLEIKEILRCFSRSSCPNLKGIPKIFIFQACRGKCREDGISCFECKEACDTIDYDPVLDIPDFLDFLLIYSTYNVNNKLFETEDTKFFDNRRRESKLGSQSLKNPLADKQTYRIQESNKIKFLLLLNTKNNFESCLLQYVYILWTSIIKRNYGNETFSNWTEEELMDFLKEVAARDYSNTDCLICFVACLAKEDRLCDSKGNYFQMRKIIENFTGDVCSKLRGKPKIFIFLTSAPNDKSSVCAETTDCREDNLIPIHSDLLEVVITVQDSNQLKVVIEKLSQILGGEKSEDFFTQMTRMNNELVRNCGFHSLSTKKATFSINSTLTKILILNKPDSRS</sequence>
<dbReference type="Proteomes" id="UP000807504">
    <property type="component" value="Unassembled WGS sequence"/>
</dbReference>
<name>A0A8T0FYU8_ARGBR</name>
<evidence type="ECO:0000256" key="1">
    <source>
        <dbReference type="ARBA" id="ARBA00010134"/>
    </source>
</evidence>
<dbReference type="GO" id="GO:0004197">
    <property type="term" value="F:cysteine-type endopeptidase activity"/>
    <property type="evidence" value="ECO:0007669"/>
    <property type="project" value="InterPro"/>
</dbReference>
<feature type="domain" description="Caspase family p20" evidence="2">
    <location>
        <begin position="277"/>
        <end position="356"/>
    </location>
</feature>
<dbReference type="Pfam" id="PF00656">
    <property type="entry name" value="Peptidase_C14"/>
    <property type="match status" value="2"/>
</dbReference>
<reference evidence="3" key="1">
    <citation type="journal article" date="2020" name="bioRxiv">
        <title>Chromosome-level reference genome of the European wasp spider Argiope bruennichi: a resource for studies on range expansion and evolutionary adaptation.</title>
        <authorList>
            <person name="Sheffer M.M."/>
            <person name="Hoppe A."/>
            <person name="Krehenwinkel H."/>
            <person name="Uhl G."/>
            <person name="Kuss A.W."/>
            <person name="Jensen L."/>
            <person name="Jensen C."/>
            <person name="Gillespie R.G."/>
            <person name="Hoff K.J."/>
            <person name="Prost S."/>
        </authorList>
    </citation>
    <scope>NUCLEOTIDE SEQUENCE</scope>
</reference>
<dbReference type="Gene3D" id="3.40.50.1460">
    <property type="match status" value="2"/>
</dbReference>
<dbReference type="SUPFAM" id="SSF52129">
    <property type="entry name" value="Caspase-like"/>
    <property type="match status" value="2"/>
</dbReference>
<keyword evidence="4" id="KW-1185">Reference proteome</keyword>